<protein>
    <submittedName>
        <fullName evidence="1">TcmI family type II polyketide cyclase</fullName>
    </submittedName>
</protein>
<dbReference type="Gene3D" id="3.30.70.1090">
    <property type="entry name" value="Dimeric alpha+beta barrel"/>
    <property type="match status" value="2"/>
</dbReference>
<evidence type="ECO:0000313" key="1">
    <source>
        <dbReference type="EMBL" id="XDQ03301.1"/>
    </source>
</evidence>
<dbReference type="InterPro" id="IPR038474">
    <property type="entry name" value="Polyketide_synth_cyclase_sf"/>
</dbReference>
<dbReference type="InterPro" id="IPR011008">
    <property type="entry name" value="Dimeric_a/b-barrel"/>
</dbReference>
<dbReference type="SUPFAM" id="SSF54909">
    <property type="entry name" value="Dimeric alpha+beta barrel"/>
    <property type="match status" value="2"/>
</dbReference>
<sequence length="226" mass="25216">MQTAVALARMKPDSTVQVSSSFAEFDATDVPGSVGVLRRQLFSYSDLLVHVQDFEGESFEVVREKMESDPAAVLLAGDLTECVEPFGEDAQKSLLGAAASLFYRWDGKPVGVGETLHSTVIVNRMDPAVIPEVSRLFADLDATDFPHHMGTRRRQLFSLDGVYFHLQDFTTVDGHSLIDGAWKEADPRFIKICRELDPLVKVYDPATWRSTADQIATRFYHWEASS</sequence>
<dbReference type="InterPro" id="IPR006765">
    <property type="entry name" value="Polyketide_synth_cyclase"/>
</dbReference>
<accession>A0AB39M9Y5</accession>
<dbReference type="EMBL" id="CP163431">
    <property type="protein sequence ID" value="XDQ03301.1"/>
    <property type="molecule type" value="Genomic_DNA"/>
</dbReference>
<name>A0AB39M9Y5_9ACTN</name>
<reference evidence="1" key="1">
    <citation type="submission" date="2024-07" db="EMBL/GenBank/DDBJ databases">
        <authorList>
            <person name="Yu S.T."/>
        </authorList>
    </citation>
    <scope>NUCLEOTIDE SEQUENCE</scope>
    <source>
        <strain evidence="1">R08</strain>
    </source>
</reference>
<dbReference type="GO" id="GO:0030639">
    <property type="term" value="P:polyketide biosynthetic process"/>
    <property type="evidence" value="ECO:0007669"/>
    <property type="project" value="InterPro"/>
</dbReference>
<dbReference type="Pfam" id="PF04673">
    <property type="entry name" value="Cyclase_polyket"/>
    <property type="match status" value="2"/>
</dbReference>
<dbReference type="AlphaFoldDB" id="A0AB39M9Y5"/>
<gene>
    <name evidence="1" type="ORF">AB5J58_25500</name>
</gene>
<dbReference type="RefSeq" id="WP_369189241.1">
    <property type="nucleotide sequence ID" value="NZ_CP163431.1"/>
</dbReference>
<organism evidence="1">
    <name type="scientific">Streptomyces sp. R08</name>
    <dbReference type="NCBI Taxonomy" id="3238624"/>
    <lineage>
        <taxon>Bacteria</taxon>
        <taxon>Bacillati</taxon>
        <taxon>Actinomycetota</taxon>
        <taxon>Actinomycetes</taxon>
        <taxon>Kitasatosporales</taxon>
        <taxon>Streptomycetaceae</taxon>
        <taxon>Streptomyces</taxon>
    </lineage>
</organism>
<proteinExistence type="predicted"/>